<keyword evidence="5 8" id="KW-0812">Transmembrane</keyword>
<evidence type="ECO:0000256" key="8">
    <source>
        <dbReference type="RuleBase" id="RU361157"/>
    </source>
</evidence>
<evidence type="ECO:0000256" key="2">
    <source>
        <dbReference type="ARBA" id="ARBA00007783"/>
    </source>
</evidence>
<name>A0ABU3RHG2_9BACL</name>
<keyword evidence="3 8" id="KW-0813">Transport</keyword>
<evidence type="ECO:0000256" key="3">
    <source>
        <dbReference type="ARBA" id="ARBA00022448"/>
    </source>
</evidence>
<evidence type="ECO:0000313" key="11">
    <source>
        <dbReference type="Proteomes" id="UP001260980"/>
    </source>
</evidence>
<accession>A0ABU3RHG2</accession>
<dbReference type="InterPro" id="IPR047817">
    <property type="entry name" value="ABC2_TM_bact-type"/>
</dbReference>
<evidence type="ECO:0000256" key="7">
    <source>
        <dbReference type="ARBA" id="ARBA00023136"/>
    </source>
</evidence>
<feature type="transmembrane region" description="Helical" evidence="8">
    <location>
        <begin position="27"/>
        <end position="50"/>
    </location>
</feature>
<dbReference type="PROSITE" id="PS51012">
    <property type="entry name" value="ABC_TM2"/>
    <property type="match status" value="1"/>
</dbReference>
<evidence type="ECO:0000256" key="1">
    <source>
        <dbReference type="ARBA" id="ARBA00004651"/>
    </source>
</evidence>
<dbReference type="Pfam" id="PF01061">
    <property type="entry name" value="ABC2_membrane"/>
    <property type="match status" value="1"/>
</dbReference>
<evidence type="ECO:0000256" key="6">
    <source>
        <dbReference type="ARBA" id="ARBA00022989"/>
    </source>
</evidence>
<keyword evidence="7 8" id="KW-0472">Membrane</keyword>
<feature type="transmembrane region" description="Helical" evidence="8">
    <location>
        <begin position="173"/>
        <end position="191"/>
    </location>
</feature>
<reference evidence="10 11" key="1">
    <citation type="submission" date="2023-10" db="EMBL/GenBank/DDBJ databases">
        <title>Paenibacillus strain PFR10 Genome sequencing and assembly.</title>
        <authorList>
            <person name="Kim I."/>
        </authorList>
    </citation>
    <scope>NUCLEOTIDE SEQUENCE [LARGE SCALE GENOMIC DNA]</scope>
    <source>
        <strain evidence="10 11">PFR10</strain>
    </source>
</reference>
<comment type="similarity">
    <text evidence="2 8">Belongs to the ABC-2 integral membrane protein family.</text>
</comment>
<feature type="transmembrane region" description="Helical" evidence="8">
    <location>
        <begin position="112"/>
        <end position="137"/>
    </location>
</feature>
<keyword evidence="11" id="KW-1185">Reference proteome</keyword>
<dbReference type="Proteomes" id="UP001260980">
    <property type="component" value="Unassembled WGS sequence"/>
</dbReference>
<protein>
    <recommendedName>
        <fullName evidence="8">Transport permease protein</fullName>
    </recommendedName>
</protein>
<evidence type="ECO:0000259" key="9">
    <source>
        <dbReference type="PROSITE" id="PS51012"/>
    </source>
</evidence>
<evidence type="ECO:0000256" key="4">
    <source>
        <dbReference type="ARBA" id="ARBA00022475"/>
    </source>
</evidence>
<dbReference type="RefSeq" id="WP_315953784.1">
    <property type="nucleotide sequence ID" value="NZ_JAWCUD010000008.1"/>
</dbReference>
<gene>
    <name evidence="10" type="ORF">RQP52_21650</name>
</gene>
<evidence type="ECO:0000313" key="10">
    <source>
        <dbReference type="EMBL" id="MDU0203692.1"/>
    </source>
</evidence>
<organism evidence="10 11">
    <name type="scientific">Paenibacillus violae</name>
    <dbReference type="NCBI Taxonomy" id="3077234"/>
    <lineage>
        <taxon>Bacteria</taxon>
        <taxon>Bacillati</taxon>
        <taxon>Bacillota</taxon>
        <taxon>Bacilli</taxon>
        <taxon>Bacillales</taxon>
        <taxon>Paenibacillaceae</taxon>
        <taxon>Paenibacillus</taxon>
    </lineage>
</organism>
<dbReference type="InterPro" id="IPR013525">
    <property type="entry name" value="ABC2_TM"/>
</dbReference>
<feature type="transmembrane region" description="Helical" evidence="8">
    <location>
        <begin position="143"/>
        <end position="161"/>
    </location>
</feature>
<keyword evidence="6 8" id="KW-1133">Transmembrane helix</keyword>
<dbReference type="PANTHER" id="PTHR30413">
    <property type="entry name" value="INNER MEMBRANE TRANSPORT PERMEASE"/>
    <property type="match status" value="1"/>
</dbReference>
<comment type="subcellular location">
    <subcellularLocation>
        <location evidence="1 8">Cell membrane</location>
        <topology evidence="1 8">Multi-pass membrane protein</topology>
    </subcellularLocation>
</comment>
<dbReference type="PANTHER" id="PTHR30413:SF10">
    <property type="entry name" value="CAPSULE POLYSACCHARIDE EXPORT INNER-MEMBRANE PROTEIN CTRC"/>
    <property type="match status" value="1"/>
</dbReference>
<keyword evidence="4 8" id="KW-1003">Cell membrane</keyword>
<feature type="transmembrane region" description="Helical" evidence="8">
    <location>
        <begin position="234"/>
        <end position="251"/>
    </location>
</feature>
<sequence>MELFKELYHSKNTIISMAKNDFKNKYAGSYLGITWAFIQPLLTIVIYWFVFQIGFRTTPVENVPFIVWFICGIIPWFYFSESLIAGTMSVVEYSYIVKKVMFNINILPLIKIVVATILHLFFIILLLIICLAVQMPISLHSIQIVYYSMCIFILALGLSYLTSSLVPFSKDVGQVITVILQFGFWLTPIVWNQNILPSTWQYFFKMNPSYYIVQGYRDALINKIWFWERPISTLYFWIVTGIIFLLGRLIFKKLKPHFSDVL</sequence>
<feature type="transmembrane region" description="Helical" evidence="8">
    <location>
        <begin position="65"/>
        <end position="91"/>
    </location>
</feature>
<comment type="caution">
    <text evidence="10">The sequence shown here is derived from an EMBL/GenBank/DDBJ whole genome shotgun (WGS) entry which is preliminary data.</text>
</comment>
<evidence type="ECO:0000256" key="5">
    <source>
        <dbReference type="ARBA" id="ARBA00022692"/>
    </source>
</evidence>
<proteinExistence type="inferred from homology"/>
<feature type="domain" description="ABC transmembrane type-2" evidence="9">
    <location>
        <begin position="31"/>
        <end position="254"/>
    </location>
</feature>
<dbReference type="EMBL" id="JAWCUD010000008">
    <property type="protein sequence ID" value="MDU0203692.1"/>
    <property type="molecule type" value="Genomic_DNA"/>
</dbReference>